<keyword evidence="5" id="KW-0732">Signal</keyword>
<reference evidence="8" key="1">
    <citation type="journal article" date="2019" name="Int. J. Syst. Evol. Microbiol.">
        <title>The Global Catalogue of Microorganisms (GCM) 10K type strain sequencing project: providing services to taxonomists for standard genome sequencing and annotation.</title>
        <authorList>
            <consortium name="The Broad Institute Genomics Platform"/>
            <consortium name="The Broad Institute Genome Sequencing Center for Infectious Disease"/>
            <person name="Wu L."/>
            <person name="Ma J."/>
        </authorList>
    </citation>
    <scope>NUCLEOTIDE SEQUENCE [LARGE SCALE GENOMIC DNA]</scope>
    <source>
        <strain evidence="8">JCM 17979</strain>
    </source>
</reference>
<keyword evidence="3" id="KW-0034">Amyloid</keyword>
<sequence length="83" mass="7986">MTLRRLAAGTLAGSALLGFSLATADAASASESHGGHPASTECSTTGTATGSPGVQSGNVVQFLDCSEVASPTINGPLVGAPEV</sequence>
<keyword evidence="1" id="KW-0964">Secreted</keyword>
<feature type="region of interest" description="Disordered" evidence="4">
    <location>
        <begin position="27"/>
        <end position="53"/>
    </location>
</feature>
<feature type="domain" description="Chaplin" evidence="6">
    <location>
        <begin position="37"/>
        <end position="61"/>
    </location>
</feature>
<feature type="chain" id="PRO_5046414902" description="Chaplin domain-containing protein" evidence="5">
    <location>
        <begin position="30"/>
        <end position="83"/>
    </location>
</feature>
<evidence type="ECO:0000259" key="6">
    <source>
        <dbReference type="Pfam" id="PF03777"/>
    </source>
</evidence>
<feature type="compositionally biased region" description="Polar residues" evidence="4">
    <location>
        <begin position="40"/>
        <end position="53"/>
    </location>
</feature>
<evidence type="ECO:0000256" key="5">
    <source>
        <dbReference type="SAM" id="SignalP"/>
    </source>
</evidence>
<dbReference type="Proteomes" id="UP001500928">
    <property type="component" value="Unassembled WGS sequence"/>
</dbReference>
<proteinExistence type="predicted"/>
<protein>
    <recommendedName>
        <fullName evidence="6">Chaplin domain-containing protein</fullName>
    </recommendedName>
</protein>
<feature type="signal peptide" evidence="5">
    <location>
        <begin position="1"/>
        <end position="29"/>
    </location>
</feature>
<name>A0ABP9CM66_9PSEU</name>
<gene>
    <name evidence="7" type="ORF">GCM10023200_59770</name>
</gene>
<evidence type="ECO:0000313" key="8">
    <source>
        <dbReference type="Proteomes" id="UP001500928"/>
    </source>
</evidence>
<comment type="caution">
    <text evidence="7">The sequence shown here is derived from an EMBL/GenBank/DDBJ whole genome shotgun (WGS) entry which is preliminary data.</text>
</comment>
<dbReference type="InterPro" id="IPR005528">
    <property type="entry name" value="ChpA-H"/>
</dbReference>
<evidence type="ECO:0000256" key="1">
    <source>
        <dbReference type="ARBA" id="ARBA00022512"/>
    </source>
</evidence>
<evidence type="ECO:0000256" key="3">
    <source>
        <dbReference type="ARBA" id="ARBA00023087"/>
    </source>
</evidence>
<organism evidence="7 8">
    <name type="scientific">Actinomycetospora chlora</name>
    <dbReference type="NCBI Taxonomy" id="663608"/>
    <lineage>
        <taxon>Bacteria</taxon>
        <taxon>Bacillati</taxon>
        <taxon>Actinomycetota</taxon>
        <taxon>Actinomycetes</taxon>
        <taxon>Pseudonocardiales</taxon>
        <taxon>Pseudonocardiaceae</taxon>
        <taxon>Actinomycetospora</taxon>
    </lineage>
</organism>
<dbReference type="Pfam" id="PF03777">
    <property type="entry name" value="ChpA-C"/>
    <property type="match status" value="1"/>
</dbReference>
<evidence type="ECO:0000256" key="4">
    <source>
        <dbReference type="SAM" id="MobiDB-lite"/>
    </source>
</evidence>
<keyword evidence="2" id="KW-0130">Cell adhesion</keyword>
<keyword evidence="1" id="KW-0134">Cell wall</keyword>
<dbReference type="RefSeq" id="WP_345425199.1">
    <property type="nucleotide sequence ID" value="NZ_BAABHO010000093.1"/>
</dbReference>
<keyword evidence="8" id="KW-1185">Reference proteome</keyword>
<evidence type="ECO:0000256" key="2">
    <source>
        <dbReference type="ARBA" id="ARBA00022889"/>
    </source>
</evidence>
<accession>A0ABP9CM66</accession>
<evidence type="ECO:0000313" key="7">
    <source>
        <dbReference type="EMBL" id="GAA4814103.1"/>
    </source>
</evidence>
<dbReference type="EMBL" id="BAABHO010000093">
    <property type="protein sequence ID" value="GAA4814103.1"/>
    <property type="molecule type" value="Genomic_DNA"/>
</dbReference>